<dbReference type="EMBL" id="QFNY01000048">
    <property type="protein sequence ID" value="PZP01989.1"/>
    <property type="molecule type" value="Genomic_DNA"/>
</dbReference>
<evidence type="ECO:0000313" key="10">
    <source>
        <dbReference type="EMBL" id="PZP01989.1"/>
    </source>
</evidence>
<evidence type="ECO:0000256" key="7">
    <source>
        <dbReference type="ARBA" id="ARBA00023136"/>
    </source>
</evidence>
<comment type="similarity">
    <text evidence="2">Belongs to the peptidase S54 family.</text>
</comment>
<dbReference type="SUPFAM" id="SSF144091">
    <property type="entry name" value="Rhomboid-like"/>
    <property type="match status" value="1"/>
</dbReference>
<proteinExistence type="inferred from homology"/>
<keyword evidence="4 8" id="KW-0812">Transmembrane</keyword>
<dbReference type="InterPro" id="IPR022764">
    <property type="entry name" value="Peptidase_S54_rhomboid_dom"/>
</dbReference>
<name>A0A2W5D7K9_9CORY</name>
<dbReference type="AlphaFoldDB" id="A0A2W5D7K9"/>
<dbReference type="GO" id="GO:0016020">
    <property type="term" value="C:membrane"/>
    <property type="evidence" value="ECO:0007669"/>
    <property type="project" value="UniProtKB-SubCell"/>
</dbReference>
<feature type="transmembrane region" description="Helical" evidence="8">
    <location>
        <begin position="103"/>
        <end position="124"/>
    </location>
</feature>
<organism evidence="10 11">
    <name type="scientific">Corynebacterium urealyticum</name>
    <dbReference type="NCBI Taxonomy" id="43771"/>
    <lineage>
        <taxon>Bacteria</taxon>
        <taxon>Bacillati</taxon>
        <taxon>Actinomycetota</taxon>
        <taxon>Actinomycetes</taxon>
        <taxon>Mycobacteriales</taxon>
        <taxon>Corynebacteriaceae</taxon>
        <taxon>Corynebacterium</taxon>
    </lineage>
</organism>
<keyword evidence="7 8" id="KW-0472">Membrane</keyword>
<keyword evidence="6 8" id="KW-1133">Transmembrane helix</keyword>
<feature type="transmembrane region" description="Helical" evidence="8">
    <location>
        <begin position="53"/>
        <end position="73"/>
    </location>
</feature>
<evidence type="ECO:0000256" key="8">
    <source>
        <dbReference type="SAM" id="Phobius"/>
    </source>
</evidence>
<comment type="caution">
    <text evidence="10">The sequence shown here is derived from an EMBL/GenBank/DDBJ whole genome shotgun (WGS) entry which is preliminary data.</text>
</comment>
<evidence type="ECO:0000256" key="3">
    <source>
        <dbReference type="ARBA" id="ARBA00022670"/>
    </source>
</evidence>
<accession>A0A2W5D7K9</accession>
<keyword evidence="3 10" id="KW-0645">Protease</keyword>
<feature type="transmembrane region" description="Helical" evidence="8">
    <location>
        <begin position="155"/>
        <end position="175"/>
    </location>
</feature>
<evidence type="ECO:0000256" key="6">
    <source>
        <dbReference type="ARBA" id="ARBA00022989"/>
    </source>
</evidence>
<evidence type="ECO:0000256" key="2">
    <source>
        <dbReference type="ARBA" id="ARBA00009045"/>
    </source>
</evidence>
<protein>
    <submittedName>
        <fullName evidence="10">Rhomboid family intramembrane serine protease</fullName>
    </submittedName>
</protein>
<keyword evidence="5" id="KW-0378">Hydrolase</keyword>
<dbReference type="Pfam" id="PF01694">
    <property type="entry name" value="Rhomboid"/>
    <property type="match status" value="1"/>
</dbReference>
<evidence type="ECO:0000259" key="9">
    <source>
        <dbReference type="Pfam" id="PF01694"/>
    </source>
</evidence>
<gene>
    <name evidence="10" type="ORF">DI609_03110</name>
</gene>
<sequence length="194" mass="20622">MPNLAFALRLVAVAWIVQVINMMLGYGLNVFGIRPGDPYGLLGVFAAPFLHGGWDHLIANSMTAVVLITMICWSGRRVFWRSSLIILLASGVGTWLIGGAGTVHVGASGMIYGWVAFLITRGLFTKKLSQLAGGVVVLLLYGSLWTGILPTDQAISWQGHLCGALAGILAAWLMPKMPTATRAVRTAGRASLGM</sequence>
<dbReference type="Proteomes" id="UP000249451">
    <property type="component" value="Unassembled WGS sequence"/>
</dbReference>
<evidence type="ECO:0000313" key="11">
    <source>
        <dbReference type="Proteomes" id="UP000249451"/>
    </source>
</evidence>
<feature type="transmembrane region" description="Helical" evidence="8">
    <location>
        <begin position="131"/>
        <end position="149"/>
    </location>
</feature>
<dbReference type="GO" id="GO:0004252">
    <property type="term" value="F:serine-type endopeptidase activity"/>
    <property type="evidence" value="ECO:0007669"/>
    <property type="project" value="InterPro"/>
</dbReference>
<dbReference type="PANTHER" id="PTHR43066">
    <property type="entry name" value="RHOMBOID-RELATED PROTEIN"/>
    <property type="match status" value="1"/>
</dbReference>
<evidence type="ECO:0000256" key="5">
    <source>
        <dbReference type="ARBA" id="ARBA00022801"/>
    </source>
</evidence>
<dbReference type="PANTHER" id="PTHR43066:SF1">
    <property type="entry name" value="RHOMBOID PROTEIN 2"/>
    <property type="match status" value="1"/>
</dbReference>
<dbReference type="GO" id="GO:0006508">
    <property type="term" value="P:proteolysis"/>
    <property type="evidence" value="ECO:0007669"/>
    <property type="project" value="UniProtKB-KW"/>
</dbReference>
<feature type="domain" description="Peptidase S54 rhomboid" evidence="9">
    <location>
        <begin position="43"/>
        <end position="174"/>
    </location>
</feature>
<dbReference type="Gene3D" id="1.20.1540.10">
    <property type="entry name" value="Rhomboid-like"/>
    <property type="match status" value="1"/>
</dbReference>
<evidence type="ECO:0000256" key="1">
    <source>
        <dbReference type="ARBA" id="ARBA00004141"/>
    </source>
</evidence>
<evidence type="ECO:0000256" key="4">
    <source>
        <dbReference type="ARBA" id="ARBA00022692"/>
    </source>
</evidence>
<comment type="subcellular location">
    <subcellularLocation>
        <location evidence="1">Membrane</location>
        <topology evidence="1">Multi-pass membrane protein</topology>
    </subcellularLocation>
</comment>
<dbReference type="InterPro" id="IPR035952">
    <property type="entry name" value="Rhomboid-like_sf"/>
</dbReference>
<feature type="transmembrane region" description="Helical" evidence="8">
    <location>
        <begin position="12"/>
        <end position="33"/>
    </location>
</feature>
<feature type="transmembrane region" description="Helical" evidence="8">
    <location>
        <begin position="78"/>
        <end position="97"/>
    </location>
</feature>
<reference evidence="10 11" key="1">
    <citation type="submission" date="2017-11" db="EMBL/GenBank/DDBJ databases">
        <title>Infants hospitalized years apart are colonized by the same room-sourced microbial strains.</title>
        <authorList>
            <person name="Brooks B."/>
            <person name="Olm M.R."/>
            <person name="Firek B.A."/>
            <person name="Baker R."/>
            <person name="Thomas B.C."/>
            <person name="Morowitz M.J."/>
            <person name="Banfield J.F."/>
        </authorList>
    </citation>
    <scope>NUCLEOTIDE SEQUENCE [LARGE SCALE GENOMIC DNA]</scope>
    <source>
        <strain evidence="10">S2_012_000_R3_87</strain>
    </source>
</reference>